<dbReference type="InterPro" id="IPR052898">
    <property type="entry name" value="ACAD10-like"/>
</dbReference>
<dbReference type="InterPro" id="IPR002575">
    <property type="entry name" value="Aminoglycoside_PTrfase"/>
</dbReference>
<dbReference type="SMART" id="SM00225">
    <property type="entry name" value="BTB"/>
    <property type="match status" value="1"/>
</dbReference>
<proteinExistence type="predicted"/>
<dbReference type="Gene3D" id="3.30.200.20">
    <property type="entry name" value="Phosphorylase Kinase, domain 1"/>
    <property type="match status" value="1"/>
</dbReference>
<feature type="region of interest" description="Disordered" evidence="1">
    <location>
        <begin position="875"/>
        <end position="912"/>
    </location>
</feature>
<dbReference type="Pfam" id="PF07707">
    <property type="entry name" value="BACK"/>
    <property type="match status" value="1"/>
</dbReference>
<dbReference type="OrthoDB" id="191037at2759"/>
<dbReference type="Gene3D" id="3.90.1200.10">
    <property type="match status" value="1"/>
</dbReference>
<dbReference type="CDD" id="cd18186">
    <property type="entry name" value="BTB_POZ_ZBTB_KLHL-like"/>
    <property type="match status" value="1"/>
</dbReference>
<dbReference type="SUPFAM" id="SSF54695">
    <property type="entry name" value="POZ domain"/>
    <property type="match status" value="1"/>
</dbReference>
<name>A0A9W8LTM9_9FUNG</name>
<reference evidence="3" key="1">
    <citation type="submission" date="2022-07" db="EMBL/GenBank/DDBJ databases">
        <title>Phylogenomic reconstructions and comparative analyses of Kickxellomycotina fungi.</title>
        <authorList>
            <person name="Reynolds N.K."/>
            <person name="Stajich J.E."/>
            <person name="Barry K."/>
            <person name="Grigoriev I.V."/>
            <person name="Crous P."/>
            <person name="Smith M.E."/>
        </authorList>
    </citation>
    <scope>NUCLEOTIDE SEQUENCE</scope>
    <source>
        <strain evidence="3">NRRL 1565</strain>
    </source>
</reference>
<dbReference type="Pfam" id="PF01636">
    <property type="entry name" value="APH"/>
    <property type="match status" value="1"/>
</dbReference>
<gene>
    <name evidence="3" type="ORF">H4R20_003517</name>
</gene>
<evidence type="ECO:0000313" key="4">
    <source>
        <dbReference type="Proteomes" id="UP001140094"/>
    </source>
</evidence>
<evidence type="ECO:0000313" key="3">
    <source>
        <dbReference type="EMBL" id="KAJ2801847.1"/>
    </source>
</evidence>
<dbReference type="InterPro" id="IPR011009">
    <property type="entry name" value="Kinase-like_dom_sf"/>
</dbReference>
<feature type="region of interest" description="Disordered" evidence="1">
    <location>
        <begin position="1011"/>
        <end position="1033"/>
    </location>
</feature>
<organism evidence="3 4">
    <name type="scientific">Coemansia guatemalensis</name>
    <dbReference type="NCBI Taxonomy" id="2761395"/>
    <lineage>
        <taxon>Eukaryota</taxon>
        <taxon>Fungi</taxon>
        <taxon>Fungi incertae sedis</taxon>
        <taxon>Zoopagomycota</taxon>
        <taxon>Kickxellomycotina</taxon>
        <taxon>Kickxellomycetes</taxon>
        <taxon>Kickxellales</taxon>
        <taxon>Kickxellaceae</taxon>
        <taxon>Coemansia</taxon>
    </lineage>
</organism>
<dbReference type="Gene3D" id="1.25.40.420">
    <property type="match status" value="2"/>
</dbReference>
<dbReference type="InterPro" id="IPR011333">
    <property type="entry name" value="SKP1/BTB/POZ_sf"/>
</dbReference>
<dbReference type="Proteomes" id="UP001140094">
    <property type="component" value="Unassembled WGS sequence"/>
</dbReference>
<feature type="compositionally biased region" description="Basic and acidic residues" evidence="1">
    <location>
        <begin position="1017"/>
        <end position="1026"/>
    </location>
</feature>
<dbReference type="CDD" id="cd05154">
    <property type="entry name" value="ACAD10_11_N-like"/>
    <property type="match status" value="1"/>
</dbReference>
<dbReference type="CDD" id="cd00121">
    <property type="entry name" value="MATH"/>
    <property type="match status" value="1"/>
</dbReference>
<dbReference type="PANTHER" id="PTHR47829:SF3">
    <property type="entry name" value="AMINOGLYCOSIDE PHOSPHOTRANSFERASE DOMAIN-CONTAINING PROTEIN"/>
    <property type="match status" value="1"/>
</dbReference>
<feature type="region of interest" description="Disordered" evidence="1">
    <location>
        <begin position="521"/>
        <end position="575"/>
    </location>
</feature>
<accession>A0A9W8LTM9</accession>
<dbReference type="PROSITE" id="PS50097">
    <property type="entry name" value="BTB"/>
    <property type="match status" value="1"/>
</dbReference>
<dbReference type="Gene3D" id="3.30.710.10">
    <property type="entry name" value="Potassium Channel Kv1.1, Chain A"/>
    <property type="match status" value="1"/>
</dbReference>
<dbReference type="Pfam" id="PF00651">
    <property type="entry name" value="BTB"/>
    <property type="match status" value="1"/>
</dbReference>
<protein>
    <recommendedName>
        <fullName evidence="2">BTB domain-containing protein</fullName>
    </recommendedName>
</protein>
<dbReference type="SUPFAM" id="SSF56112">
    <property type="entry name" value="Protein kinase-like (PK-like)"/>
    <property type="match status" value="1"/>
</dbReference>
<dbReference type="InterPro" id="IPR000210">
    <property type="entry name" value="BTB/POZ_dom"/>
</dbReference>
<comment type="caution">
    <text evidence="3">The sequence shown here is derived from an EMBL/GenBank/DDBJ whole genome shotgun (WGS) entry which is preliminary data.</text>
</comment>
<sequence>MHEWAPKALVGDVRHGHELDIQRLETFLESQVEADISTPLTIKQFNVGQSNPTYLITDRQGRRFVLRKKPSGQLLSKTAHAVEREYRVLKALGEHTDVPVPRVYALCEDSSVVGTPFYLMEFLDGRVLSDVQLPSIEPRQRVQYWEALVDVLAMLHKVDFVKIGLAGYGKQSGYYERQLRSLTRVAKAQAATKDADGKEVGELPRLGELQRWFSRHGCPDETTIVHGDFKMDNVIWHPTQPVIVGILDWELSTLGNPRTDLANMLQPLLVPYAQSSQDVSVLQGLWGAPSEVMVPSEEHLLARYCRALGREFPLEGWAYAKVFGLFRNAVIQQGVAARVAMGQASSSFAHLVGKVFPKTMGMAMAVVDQLEAPLRKRSLQDLALYLAVHDSTTDRLQRLKKKVDVSFTLENLRTRGLDYSKYTTPITVWVDSTYSTWGDDKFISLNDMGVFLADDMVCLVVRFHVRETIHVGLPPTAQPSPAIAVYVPDKISAPFNQLLKSARFSDIQFELRDSSALLLSPGPHAKSSARQSWALSNSSSENRHCKDGLRINYGSEEGGAAGHPTPPEVASDEDVKSPCVTPMPGNCYARVLPYSRQNGVGGPAHERPPAGPRYHAHKAILMAVSPVFEAMFSNGMRETYERVVEVWDVTPRAFERMLEYAYTRACDLDTQDTCQEEISSDEIVETLLCADQFEVAGLREICWRSLLARISVETVWEIWSIATDLEAHQQQRACRDFCTRRFSELCFSPATMWAPAPLLRQALISDSLNVQSEELLFETVVRWASFREDEDGESAPVPPANPRRKSVGESISQPTSAPPRFTRSSSVLSAEKHTTRTGGITDEAVLTCHRSPSNLALLPPRSPWLNRRGVLGSRRKPALTREALTTSAASPGFPRTQFDAPPSPGSPKSPRMSIISATRLQSSQDPVEPPSATSTGSVWSSLFERKEFLPALLPCIRFPMMDKNFLLHVVERNAELMAMPLMKDLLIEAYRFHAFNPTHQQSRPSPIVEVAAQKPPSEQHAKKEHAPSGPTSHYAKIILPLNTTDELTLSRSQRRKCAQRLSVQGVNFNP</sequence>
<feature type="domain" description="BTB" evidence="2">
    <location>
        <begin position="611"/>
        <end position="670"/>
    </location>
</feature>
<dbReference type="AlphaFoldDB" id="A0A9W8LTM9"/>
<evidence type="ECO:0000256" key="1">
    <source>
        <dbReference type="SAM" id="MobiDB-lite"/>
    </source>
</evidence>
<dbReference type="PANTHER" id="PTHR47829">
    <property type="entry name" value="HYDROLASE, PUTATIVE (AFU_ORTHOLOGUE AFUA_1G12880)-RELATED"/>
    <property type="match status" value="1"/>
</dbReference>
<feature type="compositionally biased region" description="Polar residues" evidence="1">
    <location>
        <begin position="528"/>
        <end position="540"/>
    </location>
</feature>
<keyword evidence="4" id="KW-1185">Reference proteome</keyword>
<evidence type="ECO:0000259" key="2">
    <source>
        <dbReference type="PROSITE" id="PS50097"/>
    </source>
</evidence>
<feature type="region of interest" description="Disordered" evidence="1">
    <location>
        <begin position="788"/>
        <end position="845"/>
    </location>
</feature>
<dbReference type="InterPro" id="IPR002083">
    <property type="entry name" value="MATH/TRAF_dom"/>
</dbReference>
<dbReference type="InterPro" id="IPR041726">
    <property type="entry name" value="ACAD10_11_N"/>
</dbReference>
<dbReference type="InterPro" id="IPR011705">
    <property type="entry name" value="BACK"/>
</dbReference>
<dbReference type="EMBL" id="JANBUO010000747">
    <property type="protein sequence ID" value="KAJ2801847.1"/>
    <property type="molecule type" value="Genomic_DNA"/>
</dbReference>